<dbReference type="InterPro" id="IPR007730">
    <property type="entry name" value="SPOR-like_dom"/>
</dbReference>
<dbReference type="SUPFAM" id="SSF56601">
    <property type="entry name" value="beta-lactamase/transpeptidase-like"/>
    <property type="match status" value="1"/>
</dbReference>
<proteinExistence type="inferred from homology"/>
<feature type="domain" description="Peptidase S11 D-alanyl-D-alanine carboxypeptidase A N-terminal" evidence="11">
    <location>
        <begin position="60"/>
        <end position="282"/>
    </location>
</feature>
<dbReference type="RefSeq" id="WP_092620229.1">
    <property type="nucleotide sequence ID" value="NZ_FNCV01000007.1"/>
</dbReference>
<evidence type="ECO:0000259" key="12">
    <source>
        <dbReference type="Pfam" id="PF05036"/>
    </source>
</evidence>
<accession>A0A1G8D4T4</accession>
<evidence type="ECO:0000256" key="4">
    <source>
        <dbReference type="ARBA" id="ARBA00022960"/>
    </source>
</evidence>
<protein>
    <submittedName>
        <fullName evidence="13">D-alanyl-D-alanine carboxypeptidase</fullName>
    </submittedName>
</protein>
<gene>
    <name evidence="13" type="ORF">SAMN05421742_107181</name>
</gene>
<evidence type="ECO:0000256" key="7">
    <source>
        <dbReference type="PIRSR" id="PIRSR618044-1"/>
    </source>
</evidence>
<dbReference type="PANTHER" id="PTHR21581:SF6">
    <property type="entry name" value="TRAFFICKING PROTEIN PARTICLE COMPLEX SUBUNIT 12"/>
    <property type="match status" value="1"/>
</dbReference>
<dbReference type="InterPro" id="IPR018044">
    <property type="entry name" value="Peptidase_S11"/>
</dbReference>
<evidence type="ECO:0000313" key="14">
    <source>
        <dbReference type="Proteomes" id="UP000217076"/>
    </source>
</evidence>
<dbReference type="PRINTS" id="PR00725">
    <property type="entry name" value="DADACBPTASE1"/>
</dbReference>
<dbReference type="AlphaFoldDB" id="A0A1G8D4T4"/>
<evidence type="ECO:0000313" key="13">
    <source>
        <dbReference type="EMBL" id="SDH52702.1"/>
    </source>
</evidence>
<dbReference type="PANTHER" id="PTHR21581">
    <property type="entry name" value="D-ALANYL-D-ALANINE CARBOXYPEPTIDASE"/>
    <property type="match status" value="1"/>
</dbReference>
<evidence type="ECO:0000256" key="2">
    <source>
        <dbReference type="ARBA" id="ARBA00022729"/>
    </source>
</evidence>
<dbReference type="GO" id="GO:0009002">
    <property type="term" value="F:serine-type D-Ala-D-Ala carboxypeptidase activity"/>
    <property type="evidence" value="ECO:0007669"/>
    <property type="project" value="InterPro"/>
</dbReference>
<evidence type="ECO:0000256" key="6">
    <source>
        <dbReference type="ARBA" id="ARBA00023316"/>
    </source>
</evidence>
<keyword evidence="2" id="KW-0732">Signal</keyword>
<dbReference type="Proteomes" id="UP000217076">
    <property type="component" value="Unassembled WGS sequence"/>
</dbReference>
<evidence type="ECO:0000256" key="5">
    <source>
        <dbReference type="ARBA" id="ARBA00022984"/>
    </source>
</evidence>
<organism evidence="13 14">
    <name type="scientific">Roseospirillum parvum</name>
    <dbReference type="NCBI Taxonomy" id="83401"/>
    <lineage>
        <taxon>Bacteria</taxon>
        <taxon>Pseudomonadati</taxon>
        <taxon>Pseudomonadota</taxon>
        <taxon>Alphaproteobacteria</taxon>
        <taxon>Rhodospirillales</taxon>
        <taxon>Rhodospirillaceae</taxon>
        <taxon>Roseospirillum</taxon>
    </lineage>
</organism>
<evidence type="ECO:0000256" key="8">
    <source>
        <dbReference type="PIRSR" id="PIRSR618044-2"/>
    </source>
</evidence>
<sequence>MQSRFQAHRSIATATPGGGAVPAGRAGGHRRLGASGWLGRLVVALAMVLLIGLAAPGSAEARTYASIVVDAQTGQVLRARNADTPVYPASLTKMMTLYLLFEALDDGRATLSSRMHVSDRAAGQPPSKLGVKAGSTIPVETAIKALAIKSANDVATVVAEFLAGTEWRFAKVMTARAHDLGMENTTFRNASGLPDRGQKSTARDMAVLSMALMRHFPQYYHYFGMSSFTYGGRTYKTHNNVVKTYEGADGLKTGYIRASGFNLAASAQRGDSRIVGVVFGGRTSHTRDAHMVKLLDIGFSRVSHAIARAPLPAPKPDIRLASALTQPIGQGDVSSGPELSALTDSWGIQVGAFGRLEAAREVAEQHARLLAPMTSEDSVVIAPRQTSRGTIYRARVMGLNRAEANRACDDLGLGRQACIVVHPDPDMAVAAN</sequence>
<dbReference type="GO" id="GO:0042834">
    <property type="term" value="F:peptidoglycan binding"/>
    <property type="evidence" value="ECO:0007669"/>
    <property type="project" value="InterPro"/>
</dbReference>
<dbReference type="Gene3D" id="3.40.710.10">
    <property type="entry name" value="DD-peptidase/beta-lactamase superfamily"/>
    <property type="match status" value="1"/>
</dbReference>
<feature type="domain" description="SPOR" evidence="12">
    <location>
        <begin position="345"/>
        <end position="421"/>
    </location>
</feature>
<keyword evidence="10" id="KW-0812">Transmembrane</keyword>
<evidence type="ECO:0000256" key="10">
    <source>
        <dbReference type="SAM" id="Phobius"/>
    </source>
</evidence>
<keyword evidence="10" id="KW-1133">Transmembrane helix</keyword>
<dbReference type="Pfam" id="PF05036">
    <property type="entry name" value="SPOR"/>
    <property type="match status" value="1"/>
</dbReference>
<evidence type="ECO:0000256" key="1">
    <source>
        <dbReference type="ARBA" id="ARBA00007164"/>
    </source>
</evidence>
<dbReference type="OrthoDB" id="5291989at2"/>
<keyword evidence="4" id="KW-0133">Cell shape</keyword>
<evidence type="ECO:0000256" key="9">
    <source>
        <dbReference type="RuleBase" id="RU004016"/>
    </source>
</evidence>
<keyword evidence="5" id="KW-0573">Peptidoglycan synthesis</keyword>
<evidence type="ECO:0000256" key="3">
    <source>
        <dbReference type="ARBA" id="ARBA00022801"/>
    </source>
</evidence>
<keyword evidence="13" id="KW-0645">Protease</keyword>
<dbReference type="EMBL" id="FNCV01000007">
    <property type="protein sequence ID" value="SDH52702.1"/>
    <property type="molecule type" value="Genomic_DNA"/>
</dbReference>
<feature type="active site" description="Acyl-ester intermediate" evidence="7">
    <location>
        <position position="90"/>
    </location>
</feature>
<dbReference type="GO" id="GO:0006508">
    <property type="term" value="P:proteolysis"/>
    <property type="evidence" value="ECO:0007669"/>
    <property type="project" value="InterPro"/>
</dbReference>
<keyword evidence="3" id="KW-0378">Hydrolase</keyword>
<feature type="active site" description="Proton acceptor" evidence="7">
    <location>
        <position position="93"/>
    </location>
</feature>
<keyword evidence="10" id="KW-0472">Membrane</keyword>
<feature type="binding site" evidence="8">
    <location>
        <position position="252"/>
    </location>
    <ligand>
        <name>substrate</name>
    </ligand>
</feature>
<evidence type="ECO:0000259" key="11">
    <source>
        <dbReference type="Pfam" id="PF00768"/>
    </source>
</evidence>
<comment type="similarity">
    <text evidence="1 9">Belongs to the peptidase S11 family.</text>
</comment>
<dbReference type="Pfam" id="PF00768">
    <property type="entry name" value="Peptidase_S11"/>
    <property type="match status" value="1"/>
</dbReference>
<name>A0A1G8D4T4_9PROT</name>
<dbReference type="GO" id="GO:0071555">
    <property type="term" value="P:cell wall organization"/>
    <property type="evidence" value="ECO:0007669"/>
    <property type="project" value="UniProtKB-KW"/>
</dbReference>
<keyword evidence="14" id="KW-1185">Reference proteome</keyword>
<dbReference type="InterPro" id="IPR012338">
    <property type="entry name" value="Beta-lactam/transpept-like"/>
</dbReference>
<dbReference type="GO" id="GO:0009252">
    <property type="term" value="P:peptidoglycan biosynthetic process"/>
    <property type="evidence" value="ECO:0007669"/>
    <property type="project" value="UniProtKB-KW"/>
</dbReference>
<keyword evidence="13" id="KW-0121">Carboxypeptidase</keyword>
<reference evidence="14" key="1">
    <citation type="submission" date="2016-10" db="EMBL/GenBank/DDBJ databases">
        <authorList>
            <person name="Varghese N."/>
            <person name="Submissions S."/>
        </authorList>
    </citation>
    <scope>NUCLEOTIDE SEQUENCE [LARGE SCALE GENOMIC DNA]</scope>
    <source>
        <strain evidence="14">930I</strain>
    </source>
</reference>
<dbReference type="InterPro" id="IPR001967">
    <property type="entry name" value="Peptidase_S11_N"/>
</dbReference>
<dbReference type="GO" id="GO:0008360">
    <property type="term" value="P:regulation of cell shape"/>
    <property type="evidence" value="ECO:0007669"/>
    <property type="project" value="UniProtKB-KW"/>
</dbReference>
<keyword evidence="6" id="KW-0961">Cell wall biogenesis/degradation</keyword>
<feature type="active site" evidence="7">
    <location>
        <position position="150"/>
    </location>
</feature>
<dbReference type="STRING" id="83401.SAMN05421742_107181"/>
<feature type="transmembrane region" description="Helical" evidence="10">
    <location>
        <begin position="37"/>
        <end position="55"/>
    </location>
</feature>